<reference evidence="2 3" key="1">
    <citation type="submission" date="2007-01" db="EMBL/GenBank/DDBJ databases">
        <title>Annotation of the draft genome assembly of Thermosinus carboxydivorans Nor1.</title>
        <authorList>
            <consortium name="US DOE Joint Genome Institute (JGI-ORNL)"/>
            <person name="Larimer F."/>
            <person name="Land M."/>
            <person name="Hauser L."/>
        </authorList>
    </citation>
    <scope>NUCLEOTIDE SEQUENCE [LARGE SCALE GENOMIC DNA]</scope>
    <source>
        <strain evidence="2 3">Nor1</strain>
    </source>
</reference>
<evidence type="ECO:0000313" key="2">
    <source>
        <dbReference type="EMBL" id="EAX48697.1"/>
    </source>
</evidence>
<dbReference type="Gene3D" id="3.40.1280.10">
    <property type="match status" value="1"/>
</dbReference>
<evidence type="ECO:0000313" key="3">
    <source>
        <dbReference type="Proteomes" id="UP000005139"/>
    </source>
</evidence>
<comment type="caution">
    <text evidence="2">The sequence shown here is derived from an EMBL/GenBank/DDBJ whole genome shotgun (WGS) entry which is preliminary data.</text>
</comment>
<dbReference type="InterPro" id="IPR019230">
    <property type="entry name" value="RNA_MeTrfase_C_dom"/>
</dbReference>
<evidence type="ECO:0000259" key="1">
    <source>
        <dbReference type="Pfam" id="PF09936"/>
    </source>
</evidence>
<dbReference type="InterPro" id="IPR029026">
    <property type="entry name" value="tRNA_m1G_MTases_N"/>
</dbReference>
<dbReference type="SUPFAM" id="SSF75217">
    <property type="entry name" value="alpha/beta knot"/>
    <property type="match status" value="1"/>
</dbReference>
<dbReference type="RefSeq" id="WP_007288468.1">
    <property type="nucleotide sequence ID" value="NZ_AAWL01000002.1"/>
</dbReference>
<reference evidence="2 3" key="2">
    <citation type="submission" date="2007-01" db="EMBL/GenBank/DDBJ databases">
        <title>Sequencing of the draft genome and assembly of Thermosinus carboxydivorans Nor1.</title>
        <authorList>
            <consortium name="US DOE Joint Genome Institute (JGI-PGF)"/>
            <person name="Copeland A."/>
            <person name="Lucas S."/>
            <person name="Lapidus A."/>
            <person name="Barry K."/>
            <person name="Glavina del Rio T."/>
            <person name="Dalin E."/>
            <person name="Tice H."/>
            <person name="Bruce D."/>
            <person name="Pitluck S."/>
            <person name="Richardson P."/>
        </authorList>
    </citation>
    <scope>NUCLEOTIDE SEQUENCE [LARGE SCALE GENOMIC DNA]</scope>
    <source>
        <strain evidence="2 3">Nor1</strain>
    </source>
</reference>
<dbReference type="eggNOG" id="COG4752">
    <property type="taxonomic scope" value="Bacteria"/>
</dbReference>
<sequence>MKTAVYVGLVHYPVYNKRSEVITTAITNFDIHDIARTARTYSIKQYFIIHPLENQLALAKEILNYWQEGYGGEYNPDRREAFRVVETITSIEEAARLIAEREGKPPFIVTTDARKYPNTISYWELRRRIHEGGRPCLLLFGTGWGIQKEVMEQFDYYILEPIYGSCDYNHLSVRAAAAIILDRLLGETWWSGESLS</sequence>
<dbReference type="OrthoDB" id="9794931at2"/>
<dbReference type="AlphaFoldDB" id="A1HN71"/>
<dbReference type="CDD" id="cd18085">
    <property type="entry name" value="TM1570-like"/>
    <property type="match status" value="1"/>
</dbReference>
<dbReference type="Proteomes" id="UP000005139">
    <property type="component" value="Unassembled WGS sequence"/>
</dbReference>
<organism evidence="2 3">
    <name type="scientific">Thermosinus carboxydivorans Nor1</name>
    <dbReference type="NCBI Taxonomy" id="401526"/>
    <lineage>
        <taxon>Bacteria</taxon>
        <taxon>Bacillati</taxon>
        <taxon>Bacillota</taxon>
        <taxon>Negativicutes</taxon>
        <taxon>Selenomonadales</taxon>
        <taxon>Sporomusaceae</taxon>
        <taxon>Thermosinus</taxon>
    </lineage>
</organism>
<feature type="domain" description="tRNA (guanine-N(1)-)-methyltransferase C-terminal" evidence="1">
    <location>
        <begin position="5"/>
        <end position="186"/>
    </location>
</feature>
<accession>A1HN71</accession>
<name>A1HN71_9FIRM</name>
<proteinExistence type="predicted"/>
<keyword evidence="3" id="KW-1185">Reference proteome</keyword>
<gene>
    <name evidence="2" type="ORF">TcarDRAFT_2169</name>
</gene>
<dbReference type="EMBL" id="AAWL01000002">
    <property type="protein sequence ID" value="EAX48697.1"/>
    <property type="molecule type" value="Genomic_DNA"/>
</dbReference>
<protein>
    <recommendedName>
        <fullName evidence="1">tRNA (guanine-N(1)-)-methyltransferase C-terminal domain-containing protein</fullName>
    </recommendedName>
</protein>
<dbReference type="InterPro" id="IPR029028">
    <property type="entry name" value="Alpha/beta_knot_MTases"/>
</dbReference>
<dbReference type="Pfam" id="PF09936">
    <property type="entry name" value="Methyltrn_RNA_4"/>
    <property type="match status" value="1"/>
</dbReference>